<name>A0A974GW95_SEDHY</name>
<dbReference type="RefSeq" id="WP_179237513.1">
    <property type="nucleotide sequence ID" value="NZ_JACBNQ010000004.1"/>
</dbReference>
<comment type="caution">
    <text evidence="9">The sequence shown here is derived from an EMBL/GenBank/DDBJ whole genome shotgun (WGS) entry which is preliminary data.</text>
</comment>
<dbReference type="Pfam" id="PF00939">
    <property type="entry name" value="Na_sulph_symp"/>
    <property type="match status" value="1"/>
</dbReference>
<evidence type="ECO:0000313" key="9">
    <source>
        <dbReference type="EMBL" id="NYB73825.1"/>
    </source>
</evidence>
<evidence type="ECO:0000256" key="6">
    <source>
        <dbReference type="ARBA" id="ARBA00023136"/>
    </source>
</evidence>
<feature type="transmembrane region" description="Helical" evidence="8">
    <location>
        <begin position="61"/>
        <end position="78"/>
    </location>
</feature>
<keyword evidence="4 8" id="KW-0812">Transmembrane</keyword>
<evidence type="ECO:0000313" key="10">
    <source>
        <dbReference type="Proteomes" id="UP000611629"/>
    </source>
</evidence>
<organism evidence="9 10">
    <name type="scientific">Sedimentibacter hydroxybenzoicus DSM 7310</name>
    <dbReference type="NCBI Taxonomy" id="1123245"/>
    <lineage>
        <taxon>Bacteria</taxon>
        <taxon>Bacillati</taxon>
        <taxon>Bacillota</taxon>
        <taxon>Tissierellia</taxon>
        <taxon>Sedimentibacter</taxon>
    </lineage>
</organism>
<feature type="transmembrane region" description="Helical" evidence="8">
    <location>
        <begin position="90"/>
        <end position="111"/>
    </location>
</feature>
<feature type="transmembrane region" description="Helical" evidence="8">
    <location>
        <begin position="342"/>
        <end position="365"/>
    </location>
</feature>
<evidence type="ECO:0000256" key="1">
    <source>
        <dbReference type="ARBA" id="ARBA00004141"/>
    </source>
</evidence>
<keyword evidence="10" id="KW-1185">Reference proteome</keyword>
<feature type="transmembrane region" description="Helical" evidence="8">
    <location>
        <begin position="221"/>
        <end position="243"/>
    </location>
</feature>
<dbReference type="GO" id="GO:0005886">
    <property type="term" value="C:plasma membrane"/>
    <property type="evidence" value="ECO:0007669"/>
    <property type="project" value="TreeGrafter"/>
</dbReference>
<feature type="transmembrane region" description="Helical" evidence="8">
    <location>
        <begin position="456"/>
        <end position="479"/>
    </location>
</feature>
<reference evidence="9" key="1">
    <citation type="submission" date="2020-07" db="EMBL/GenBank/DDBJ databases">
        <title>Genomic analysis of a strain of Sedimentibacter Hydroxybenzoicus DSM7310.</title>
        <authorList>
            <person name="Ma S."/>
        </authorList>
    </citation>
    <scope>NUCLEOTIDE SEQUENCE</scope>
    <source>
        <strain evidence="9">DSM 7310</strain>
    </source>
</reference>
<feature type="transmembrane region" description="Helical" evidence="8">
    <location>
        <begin position="377"/>
        <end position="404"/>
    </location>
</feature>
<evidence type="ECO:0000256" key="7">
    <source>
        <dbReference type="ARBA" id="ARBA00031174"/>
    </source>
</evidence>
<feature type="transmembrane region" description="Helical" evidence="8">
    <location>
        <begin position="276"/>
        <end position="293"/>
    </location>
</feature>
<keyword evidence="6 8" id="KW-0472">Membrane</keyword>
<dbReference type="PANTHER" id="PTHR10283">
    <property type="entry name" value="SOLUTE CARRIER FAMILY 13 MEMBER"/>
    <property type="match status" value="1"/>
</dbReference>
<dbReference type="InterPro" id="IPR001898">
    <property type="entry name" value="SLC13A/DASS"/>
</dbReference>
<dbReference type="NCBIfam" id="TIGR00785">
    <property type="entry name" value="dass"/>
    <property type="match status" value="1"/>
</dbReference>
<feature type="transmembrane region" description="Helical" evidence="8">
    <location>
        <begin position="305"/>
        <end position="321"/>
    </location>
</feature>
<comment type="similarity">
    <text evidence="2">Belongs to the SLC13A/DASS transporter (TC 2.A.47) family. NADC subfamily.</text>
</comment>
<sequence length="486" mass="52009">MEQTKKQEYSNTKKVGLFLGLALAAVILMLPEIKGLDDVGQTALALTALMITWWITEPVPIWVTALLPIAFSPLLGLAGTKTTEAGINVYSNYSSPVVMLSIGVFLLAAVIEKWNLHKRIALNIVYKMGDKATMIIFGFALATGFVSMFMSNVTATAMMLPIGVALLRQLGFTGESGFAKALGLSIPFAASIGGLGTMIGSGTNVSGVGLMRELAGIDITFFEWMKVGVPFVVLLIPISVFALNKIFKVGQISLGDTSIIGNELKALGPMSKAEKFTTVYLILAIGGFMFRAQLSKLFPLLTDEGFAVLIGVILFFVPVDFKKGIFLMDSKTAIREISWSTFLLLGGALTLGDIFSKAGIAKWIASGLGFLEALPEIAIIFVIAILVSFITEACSNFVVASAFLPAIYGIALQLNINPMLLMMTVTLSASFAYMLPTGTPTNAIAFGSGYIDIKDMIKGGFVVKIISILLFPIVMYFIAAPLTTLF</sequence>
<dbReference type="Proteomes" id="UP000611629">
    <property type="component" value="Unassembled WGS sequence"/>
</dbReference>
<comment type="subcellular location">
    <subcellularLocation>
        <location evidence="1">Membrane</location>
        <topology evidence="1">Multi-pass membrane protein</topology>
    </subcellularLocation>
</comment>
<keyword evidence="5 8" id="KW-1133">Transmembrane helix</keyword>
<feature type="transmembrane region" description="Helical" evidence="8">
    <location>
        <begin position="132"/>
        <end position="150"/>
    </location>
</feature>
<evidence type="ECO:0000256" key="5">
    <source>
        <dbReference type="ARBA" id="ARBA00022989"/>
    </source>
</evidence>
<feature type="transmembrane region" description="Helical" evidence="8">
    <location>
        <begin position="181"/>
        <end position="201"/>
    </location>
</feature>
<dbReference type="EMBL" id="JACBNQ010000004">
    <property type="protein sequence ID" value="NYB73825.1"/>
    <property type="molecule type" value="Genomic_DNA"/>
</dbReference>
<protein>
    <recommendedName>
        <fullName evidence="3">Sodium-dependent dicarboxylate transporter SdcS</fullName>
    </recommendedName>
    <alternativeName>
        <fullName evidence="7">Na(+)/dicarboxylate symporter</fullName>
    </alternativeName>
</protein>
<evidence type="ECO:0000256" key="3">
    <source>
        <dbReference type="ARBA" id="ARBA00020150"/>
    </source>
</evidence>
<dbReference type="PANTHER" id="PTHR10283:SF82">
    <property type="entry name" value="SOLUTE CARRIER FAMILY 13 MEMBER 2"/>
    <property type="match status" value="1"/>
</dbReference>
<accession>A0A974GW95</accession>
<dbReference type="GO" id="GO:1905039">
    <property type="term" value="P:carboxylic acid transmembrane transport"/>
    <property type="evidence" value="ECO:0007669"/>
    <property type="project" value="UniProtKB-ARBA"/>
</dbReference>
<evidence type="ECO:0000256" key="8">
    <source>
        <dbReference type="SAM" id="Phobius"/>
    </source>
</evidence>
<dbReference type="GO" id="GO:0008514">
    <property type="term" value="F:organic anion transmembrane transporter activity"/>
    <property type="evidence" value="ECO:0007669"/>
    <property type="project" value="UniProtKB-ARBA"/>
</dbReference>
<dbReference type="AlphaFoldDB" id="A0A974GW95"/>
<evidence type="ECO:0000256" key="4">
    <source>
        <dbReference type="ARBA" id="ARBA00022692"/>
    </source>
</evidence>
<evidence type="ECO:0000256" key="2">
    <source>
        <dbReference type="ARBA" id="ARBA00006772"/>
    </source>
</evidence>
<proteinExistence type="inferred from homology"/>
<gene>
    <name evidence="9" type="ORF">HZF24_06690</name>
</gene>
<feature type="transmembrane region" description="Helical" evidence="8">
    <location>
        <begin position="15"/>
        <end position="33"/>
    </location>
</feature>